<accession>A0A1W1EC04</accession>
<dbReference type="InterPro" id="IPR004879">
    <property type="entry name" value="Ssp411-like_TRX"/>
</dbReference>
<name>A0A1W1EC04_9ZZZZ</name>
<sequence length="653" mass="75398">MANHLKNENSPYLQQHVDNPVDWFPWGDRAFKKAKEENKAIFLSIGYSACHWCHVMEKESFSNKKIAKLLNKNFVCIKVDREERPDIDKYFQNVYKLMNGRPGGWPTSIFLTDDLKPFYSATYIPDEQKYGLMSFESLIQVIADKYKNEKSVLISEADKVLNHLNPKEDRIQATKLDLSIIDRFIDQAKQLFDNKYGGFNKAPKFPQTSTLSLLLDIDKLKNRDEDSNYNSDALEMVLLSLDSMSKGGIRDLVEGGFCRYSTDNEWLIPHFEKMTYDNAQLAGVYLKAYHATGDVFYKDIAFETLDFMLKHMSEDKLFYSASDADTEGEEGRYFVYTYEKALKTFAKAGIPDEAHKKLAKALHITKEGNFDGKNIVHIDEPKNIDIPYYSEAIKALKKRRKDKREHPFIDKKIILSWNAMMVTSLFKASRVDNRYLKPAIKSLDKLLSSMYINSQLFHSTLISKEPKIQAFLEDYAFLSEALIEAYESTLDEVYLITATKLVNTAIEKYYGNGKWKFSRGEFVTNADIFDTSYPSSVATMLSVLHSISSLVDIVYKKFVFKTLEIYSYDVMRQPISTPKMSQMVIRYLKDDIIIKAKEKKLKDQIHNIDTLPYPFTCIKSDTNDGYMICNSSSCFGHEKDFSGVKEMLERKKS</sequence>
<gene>
    <name evidence="2" type="ORF">MNB_SV-5-529</name>
</gene>
<organism evidence="2">
    <name type="scientific">hydrothermal vent metagenome</name>
    <dbReference type="NCBI Taxonomy" id="652676"/>
    <lineage>
        <taxon>unclassified sequences</taxon>
        <taxon>metagenomes</taxon>
        <taxon>ecological metagenomes</taxon>
    </lineage>
</organism>
<dbReference type="PIRSF" id="PIRSF006402">
    <property type="entry name" value="UCP006402_thioredoxin"/>
    <property type="match status" value="1"/>
</dbReference>
<dbReference type="Pfam" id="PF03190">
    <property type="entry name" value="Thioredox_DsbH"/>
    <property type="match status" value="1"/>
</dbReference>
<dbReference type="AlphaFoldDB" id="A0A1W1EC04"/>
<dbReference type="EMBL" id="FPKX01000008">
    <property type="protein sequence ID" value="SFZ97565.1"/>
    <property type="molecule type" value="Genomic_DNA"/>
</dbReference>
<dbReference type="SUPFAM" id="SSF52833">
    <property type="entry name" value="Thioredoxin-like"/>
    <property type="match status" value="1"/>
</dbReference>
<reference evidence="2" key="1">
    <citation type="submission" date="2016-10" db="EMBL/GenBank/DDBJ databases">
        <authorList>
            <person name="de Groot N.N."/>
        </authorList>
    </citation>
    <scope>NUCLEOTIDE SEQUENCE</scope>
</reference>
<dbReference type="EC" id="2.7.4.9" evidence="2"/>
<keyword evidence="2" id="KW-0418">Kinase</keyword>
<dbReference type="GO" id="GO:0004798">
    <property type="term" value="F:dTMP kinase activity"/>
    <property type="evidence" value="ECO:0007669"/>
    <property type="project" value="UniProtKB-EC"/>
</dbReference>
<dbReference type="InterPro" id="IPR008928">
    <property type="entry name" value="6-hairpin_glycosidase_sf"/>
</dbReference>
<proteinExistence type="predicted"/>
<dbReference type="InterPro" id="IPR024705">
    <property type="entry name" value="Ssp411"/>
</dbReference>
<feature type="domain" description="Spermatogenesis-associated protein 20-like TRX" evidence="1">
    <location>
        <begin position="3"/>
        <end position="164"/>
    </location>
</feature>
<dbReference type="PANTHER" id="PTHR42899">
    <property type="entry name" value="SPERMATOGENESIS-ASSOCIATED PROTEIN 20"/>
    <property type="match status" value="1"/>
</dbReference>
<dbReference type="PANTHER" id="PTHR42899:SF1">
    <property type="entry name" value="SPERMATOGENESIS-ASSOCIATED PROTEIN 20"/>
    <property type="match status" value="1"/>
</dbReference>
<dbReference type="InterPro" id="IPR036249">
    <property type="entry name" value="Thioredoxin-like_sf"/>
</dbReference>
<evidence type="ECO:0000313" key="2">
    <source>
        <dbReference type="EMBL" id="SFZ97565.1"/>
    </source>
</evidence>
<evidence type="ECO:0000259" key="1">
    <source>
        <dbReference type="Pfam" id="PF03190"/>
    </source>
</evidence>
<dbReference type="SUPFAM" id="SSF48208">
    <property type="entry name" value="Six-hairpin glycosidases"/>
    <property type="match status" value="1"/>
</dbReference>
<dbReference type="Gene3D" id="3.40.30.10">
    <property type="entry name" value="Glutaredoxin"/>
    <property type="match status" value="1"/>
</dbReference>
<protein>
    <submittedName>
        <fullName evidence="2">Thymidylate kinase</fullName>
        <ecNumber evidence="2">2.7.4.9</ecNumber>
    </submittedName>
</protein>
<keyword evidence="2" id="KW-0808">Transferase</keyword>
<dbReference type="CDD" id="cd02955">
    <property type="entry name" value="SSP411"/>
    <property type="match status" value="1"/>
</dbReference>
<dbReference type="GO" id="GO:0005975">
    <property type="term" value="P:carbohydrate metabolic process"/>
    <property type="evidence" value="ECO:0007669"/>
    <property type="project" value="InterPro"/>
</dbReference>